<dbReference type="EMBL" id="JBHRXY010000015">
    <property type="protein sequence ID" value="MFC3630812.1"/>
    <property type="molecule type" value="Genomic_DNA"/>
</dbReference>
<evidence type="ECO:0000313" key="3">
    <source>
        <dbReference type="Proteomes" id="UP001595539"/>
    </source>
</evidence>
<dbReference type="InterPro" id="IPR000639">
    <property type="entry name" value="Epox_hydrolase-like"/>
</dbReference>
<dbReference type="Pfam" id="PF00561">
    <property type="entry name" value="Abhydrolase_1"/>
    <property type="match status" value="1"/>
</dbReference>
<dbReference type="PRINTS" id="PR00111">
    <property type="entry name" value="ABHYDROLASE"/>
</dbReference>
<dbReference type="Gene3D" id="3.40.50.1820">
    <property type="entry name" value="alpha/beta hydrolase"/>
    <property type="match status" value="1"/>
</dbReference>
<comment type="caution">
    <text evidence="2">The sequence shown here is derived from an EMBL/GenBank/DDBJ whole genome shotgun (WGS) entry which is preliminary data.</text>
</comment>
<dbReference type="InterPro" id="IPR050266">
    <property type="entry name" value="AB_hydrolase_sf"/>
</dbReference>
<evidence type="ECO:0000259" key="1">
    <source>
        <dbReference type="Pfam" id="PF00561"/>
    </source>
</evidence>
<dbReference type="SUPFAM" id="SSF53474">
    <property type="entry name" value="alpha/beta-Hydrolases"/>
    <property type="match status" value="1"/>
</dbReference>
<dbReference type="PANTHER" id="PTHR43798">
    <property type="entry name" value="MONOACYLGLYCEROL LIPASE"/>
    <property type="match status" value="1"/>
</dbReference>
<sequence>MTRHSSIKPAPGPRRWLAAAAGVLAVSAVVNNRLARQAERRNPPCGRFIGVGGVRLHYLERGEGPPLVLLHGNGSMIQDFACSGLVDLAARRHRVIVFDRPGYGHSTRPRARIWSPDAQADLIQAALDRLGVSRAVVLGHSWGASVAAALAMRHPRMVRGLVLASGYYYPTARADMVLLSGPAVPLLGDLARHTVAPLAGRIIWPLLMRKIFGPAPVPPKFGAFPREMALRPSQIRAEAAESALLIPSAAKARTGYAGLTMPVAIVAGAEDRLIDPARQSLRLHRDIAQSSLHLVPGCGHMVHQTDPDAVMAAISAVSG</sequence>
<evidence type="ECO:0000313" key="2">
    <source>
        <dbReference type="EMBL" id="MFC3630812.1"/>
    </source>
</evidence>
<gene>
    <name evidence="2" type="ORF">ACFOM8_15310</name>
</gene>
<dbReference type="InterPro" id="IPR029058">
    <property type="entry name" value="AB_hydrolase_fold"/>
</dbReference>
<organism evidence="2 3">
    <name type="scientific">Paracoccus angustae</name>
    <dbReference type="NCBI Taxonomy" id="1671480"/>
    <lineage>
        <taxon>Bacteria</taxon>
        <taxon>Pseudomonadati</taxon>
        <taxon>Pseudomonadota</taxon>
        <taxon>Alphaproteobacteria</taxon>
        <taxon>Rhodobacterales</taxon>
        <taxon>Paracoccaceae</taxon>
        <taxon>Paracoccus</taxon>
    </lineage>
</organism>
<feature type="domain" description="AB hydrolase-1" evidence="1">
    <location>
        <begin position="65"/>
        <end position="305"/>
    </location>
</feature>
<dbReference type="PRINTS" id="PR00412">
    <property type="entry name" value="EPOXHYDRLASE"/>
</dbReference>
<protein>
    <submittedName>
        <fullName evidence="2">Alpha/beta fold hydrolase</fullName>
    </submittedName>
</protein>
<keyword evidence="3" id="KW-1185">Reference proteome</keyword>
<dbReference type="PANTHER" id="PTHR43798:SF33">
    <property type="entry name" value="HYDROLASE, PUTATIVE (AFU_ORTHOLOGUE AFUA_2G14860)-RELATED"/>
    <property type="match status" value="1"/>
</dbReference>
<accession>A0ABV7U7F1</accession>
<proteinExistence type="predicted"/>
<keyword evidence="2" id="KW-0378">Hydrolase</keyword>
<dbReference type="InterPro" id="IPR000073">
    <property type="entry name" value="AB_hydrolase_1"/>
</dbReference>
<reference evidence="3" key="1">
    <citation type="journal article" date="2019" name="Int. J. Syst. Evol. Microbiol.">
        <title>The Global Catalogue of Microorganisms (GCM) 10K type strain sequencing project: providing services to taxonomists for standard genome sequencing and annotation.</title>
        <authorList>
            <consortium name="The Broad Institute Genomics Platform"/>
            <consortium name="The Broad Institute Genome Sequencing Center for Infectious Disease"/>
            <person name="Wu L."/>
            <person name="Ma J."/>
        </authorList>
    </citation>
    <scope>NUCLEOTIDE SEQUENCE [LARGE SCALE GENOMIC DNA]</scope>
    <source>
        <strain evidence="3">KCTC 42473</strain>
    </source>
</reference>
<dbReference type="Proteomes" id="UP001595539">
    <property type="component" value="Unassembled WGS sequence"/>
</dbReference>
<dbReference type="GO" id="GO:0016787">
    <property type="term" value="F:hydrolase activity"/>
    <property type="evidence" value="ECO:0007669"/>
    <property type="project" value="UniProtKB-KW"/>
</dbReference>
<name>A0ABV7U7F1_9RHOB</name>
<dbReference type="RefSeq" id="WP_377762820.1">
    <property type="nucleotide sequence ID" value="NZ_JBHRXY010000015.1"/>
</dbReference>